<protein>
    <submittedName>
        <fullName evidence="4">Uncharacterized protein</fullName>
    </submittedName>
</protein>
<dbReference type="InterPro" id="IPR011990">
    <property type="entry name" value="TPR-like_helical_dom_sf"/>
</dbReference>
<evidence type="ECO:0000313" key="4">
    <source>
        <dbReference type="EMBL" id="GMH61708.1"/>
    </source>
</evidence>
<keyword evidence="5" id="KW-1185">Reference proteome</keyword>
<dbReference type="PROSITE" id="PS50005">
    <property type="entry name" value="TPR"/>
    <property type="match status" value="1"/>
</dbReference>
<evidence type="ECO:0000256" key="3">
    <source>
        <dbReference type="SAM" id="Phobius"/>
    </source>
</evidence>
<gene>
    <name evidence="4" type="ORF">TrLO_g7548</name>
</gene>
<feature type="compositionally biased region" description="Basic residues" evidence="2">
    <location>
        <begin position="1"/>
        <end position="15"/>
    </location>
</feature>
<reference evidence="5" key="1">
    <citation type="journal article" date="2023" name="Commun. Biol.">
        <title>Genome analysis of Parmales, the sister group of diatoms, reveals the evolutionary specialization of diatoms from phago-mixotrophs to photoautotrophs.</title>
        <authorList>
            <person name="Ban H."/>
            <person name="Sato S."/>
            <person name="Yoshikawa S."/>
            <person name="Yamada K."/>
            <person name="Nakamura Y."/>
            <person name="Ichinomiya M."/>
            <person name="Sato N."/>
            <person name="Blanc-Mathieu R."/>
            <person name="Endo H."/>
            <person name="Kuwata A."/>
            <person name="Ogata H."/>
        </authorList>
    </citation>
    <scope>NUCLEOTIDE SEQUENCE [LARGE SCALE GENOMIC DNA]</scope>
    <source>
        <strain evidence="5">NIES 3700</strain>
    </source>
</reference>
<name>A0A9W7E474_9STRA</name>
<dbReference type="SUPFAM" id="SSF48452">
    <property type="entry name" value="TPR-like"/>
    <property type="match status" value="1"/>
</dbReference>
<dbReference type="OrthoDB" id="428342at2759"/>
<feature type="transmembrane region" description="Helical" evidence="3">
    <location>
        <begin position="38"/>
        <end position="55"/>
    </location>
</feature>
<proteinExistence type="predicted"/>
<dbReference type="EMBL" id="BRXW01000511">
    <property type="protein sequence ID" value="GMH61708.1"/>
    <property type="molecule type" value="Genomic_DNA"/>
</dbReference>
<feature type="region of interest" description="Disordered" evidence="2">
    <location>
        <begin position="1"/>
        <end position="23"/>
    </location>
</feature>
<keyword evidence="1" id="KW-0802">TPR repeat</keyword>
<sequence>MGGKQKKTQKKRTSFSKKDKDDGSAVSKMLLKTLNDNFVPLLVLLGVLVAVLSYHTSTLNVSQPGGVDVNDRGGGRVAGGEGNDNNEYNSNMPAYAPPGQRERRDEHIPMETMGSMRKNGKWNNPMDQASLDKYKDSSGNIVEREGWQEATRMGMEAATAGDQNEALGFFKIAMNMHPTTISAMNYGVALMRSNKLDEALEIFKKSESLDPQGTNKELPANMRAILQHLDYRAGRRTQKEISDENKKVITDVKMLDPN</sequence>
<dbReference type="Gene3D" id="1.25.40.10">
    <property type="entry name" value="Tetratricopeptide repeat domain"/>
    <property type="match status" value="1"/>
</dbReference>
<organism evidence="4 5">
    <name type="scientific">Triparma laevis f. longispina</name>
    <dbReference type="NCBI Taxonomy" id="1714387"/>
    <lineage>
        <taxon>Eukaryota</taxon>
        <taxon>Sar</taxon>
        <taxon>Stramenopiles</taxon>
        <taxon>Ochrophyta</taxon>
        <taxon>Bolidophyceae</taxon>
        <taxon>Parmales</taxon>
        <taxon>Triparmaceae</taxon>
        <taxon>Triparma</taxon>
    </lineage>
</organism>
<evidence type="ECO:0000313" key="5">
    <source>
        <dbReference type="Proteomes" id="UP001165122"/>
    </source>
</evidence>
<evidence type="ECO:0000256" key="1">
    <source>
        <dbReference type="PROSITE-ProRule" id="PRU00339"/>
    </source>
</evidence>
<keyword evidence="3" id="KW-0472">Membrane</keyword>
<dbReference type="AlphaFoldDB" id="A0A9W7E474"/>
<keyword evidence="3" id="KW-1133">Transmembrane helix</keyword>
<dbReference type="Proteomes" id="UP001165122">
    <property type="component" value="Unassembled WGS sequence"/>
</dbReference>
<feature type="repeat" description="TPR" evidence="1">
    <location>
        <begin position="180"/>
        <end position="213"/>
    </location>
</feature>
<accession>A0A9W7E474</accession>
<dbReference type="InterPro" id="IPR019734">
    <property type="entry name" value="TPR_rpt"/>
</dbReference>
<feature type="region of interest" description="Disordered" evidence="2">
    <location>
        <begin position="80"/>
        <end position="102"/>
    </location>
</feature>
<evidence type="ECO:0000256" key="2">
    <source>
        <dbReference type="SAM" id="MobiDB-lite"/>
    </source>
</evidence>
<comment type="caution">
    <text evidence="4">The sequence shown here is derived from an EMBL/GenBank/DDBJ whole genome shotgun (WGS) entry which is preliminary data.</text>
</comment>
<keyword evidence="3" id="KW-0812">Transmembrane</keyword>